<evidence type="ECO:0000259" key="7">
    <source>
        <dbReference type="Pfam" id="PF18052"/>
    </source>
</evidence>
<dbReference type="GO" id="GO:0051707">
    <property type="term" value="P:response to other organism"/>
    <property type="evidence" value="ECO:0007669"/>
    <property type="project" value="UniProtKB-ARBA"/>
</dbReference>
<dbReference type="PRINTS" id="PR00364">
    <property type="entry name" value="DISEASERSIST"/>
</dbReference>
<dbReference type="Gene3D" id="3.80.10.10">
    <property type="entry name" value="Ribonuclease Inhibitor"/>
    <property type="match status" value="2"/>
</dbReference>
<dbReference type="InterPro" id="IPR042197">
    <property type="entry name" value="Apaf_helical"/>
</dbReference>
<dbReference type="PANTHER" id="PTHR36766">
    <property type="entry name" value="PLANT BROAD-SPECTRUM MILDEW RESISTANCE PROTEIN RPW8"/>
    <property type="match status" value="1"/>
</dbReference>
<dbReference type="GO" id="GO:0006952">
    <property type="term" value="P:defense response"/>
    <property type="evidence" value="ECO:0007669"/>
    <property type="project" value="UniProtKB-KW"/>
</dbReference>
<dbReference type="InterPro" id="IPR027417">
    <property type="entry name" value="P-loop_NTPase"/>
</dbReference>
<feature type="region of interest" description="Disordered" evidence="5">
    <location>
        <begin position="943"/>
        <end position="966"/>
    </location>
</feature>
<dbReference type="Gene3D" id="1.10.8.430">
    <property type="entry name" value="Helical domain of apoptotic protease-activating factors"/>
    <property type="match status" value="1"/>
</dbReference>
<dbReference type="OrthoDB" id="5279713at2759"/>
<dbReference type="GO" id="GO:0016787">
    <property type="term" value="F:hydrolase activity"/>
    <property type="evidence" value="ECO:0007669"/>
    <property type="project" value="UniProtKB-KW"/>
</dbReference>
<evidence type="ECO:0000313" key="10">
    <source>
        <dbReference type="EMBL" id="PRQ20454.1"/>
    </source>
</evidence>
<keyword evidence="11" id="KW-1185">Reference proteome</keyword>
<dbReference type="SUPFAM" id="SSF52058">
    <property type="entry name" value="L domain-like"/>
    <property type="match status" value="1"/>
</dbReference>
<evidence type="ECO:0000313" key="11">
    <source>
        <dbReference type="Proteomes" id="UP000238479"/>
    </source>
</evidence>
<dbReference type="Gramene" id="PRQ20454">
    <property type="protein sequence ID" value="PRQ20454"/>
    <property type="gene ID" value="RchiOBHm_Chr7g0228341"/>
</dbReference>
<dbReference type="SUPFAM" id="SSF52540">
    <property type="entry name" value="P-loop containing nucleoside triphosphate hydrolases"/>
    <property type="match status" value="1"/>
</dbReference>
<dbReference type="Pfam" id="PF00931">
    <property type="entry name" value="NB-ARC"/>
    <property type="match status" value="1"/>
</dbReference>
<keyword evidence="1" id="KW-0677">Repeat</keyword>
<keyword evidence="2" id="KW-0547">Nucleotide-binding</keyword>
<keyword evidence="10" id="KW-0378">Hydrolase</keyword>
<keyword evidence="4" id="KW-0067">ATP-binding</keyword>
<dbReference type="InterPro" id="IPR041118">
    <property type="entry name" value="Rx_N"/>
</dbReference>
<dbReference type="Proteomes" id="UP000238479">
    <property type="component" value="Chromosome 7"/>
</dbReference>
<protein>
    <submittedName>
        <fullName evidence="10">Putative P-loop containing nucleoside triphosphate hydrolase, leucine-rich repeat domain, L</fullName>
    </submittedName>
</protein>
<dbReference type="FunFam" id="1.10.10.10:FF:000322">
    <property type="entry name" value="Probable disease resistance protein At1g63360"/>
    <property type="match status" value="1"/>
</dbReference>
<evidence type="ECO:0000256" key="3">
    <source>
        <dbReference type="ARBA" id="ARBA00022821"/>
    </source>
</evidence>
<dbReference type="Pfam" id="PF23559">
    <property type="entry name" value="WHD_DRP"/>
    <property type="match status" value="1"/>
</dbReference>
<gene>
    <name evidence="10" type="ORF">RchiOBHm_Chr7g0228341</name>
</gene>
<organism evidence="10 11">
    <name type="scientific">Rosa chinensis</name>
    <name type="common">China rose</name>
    <dbReference type="NCBI Taxonomy" id="74649"/>
    <lineage>
        <taxon>Eukaryota</taxon>
        <taxon>Viridiplantae</taxon>
        <taxon>Streptophyta</taxon>
        <taxon>Embryophyta</taxon>
        <taxon>Tracheophyta</taxon>
        <taxon>Spermatophyta</taxon>
        <taxon>Magnoliopsida</taxon>
        <taxon>eudicotyledons</taxon>
        <taxon>Gunneridae</taxon>
        <taxon>Pentapetalae</taxon>
        <taxon>rosids</taxon>
        <taxon>fabids</taxon>
        <taxon>Rosales</taxon>
        <taxon>Rosaceae</taxon>
        <taxon>Rosoideae</taxon>
        <taxon>Rosoideae incertae sedis</taxon>
        <taxon>Rosa</taxon>
    </lineage>
</organism>
<evidence type="ECO:0000259" key="6">
    <source>
        <dbReference type="Pfam" id="PF00931"/>
    </source>
</evidence>
<name>A0A2P6PEV7_ROSCH</name>
<dbReference type="GO" id="GO:0005524">
    <property type="term" value="F:ATP binding"/>
    <property type="evidence" value="ECO:0007669"/>
    <property type="project" value="UniProtKB-KW"/>
</dbReference>
<dbReference type="AlphaFoldDB" id="A0A2P6PEV7"/>
<evidence type="ECO:0000256" key="2">
    <source>
        <dbReference type="ARBA" id="ARBA00022741"/>
    </source>
</evidence>
<dbReference type="GO" id="GO:0043531">
    <property type="term" value="F:ADP binding"/>
    <property type="evidence" value="ECO:0007669"/>
    <property type="project" value="InterPro"/>
</dbReference>
<sequence length="966" mass="110565">MAEALISVLLEQLASVVYKHTNEAVKLVLDAEKDVKSFSSKLKAIQAVLEDAEKKQVMEASVGDWLKKLKDVSYEMDDVLDEWNTEILRRQVEEMQDKEGENALVTKKKVCFPKPSDCFCFGQANKVIHHHRIARRIKELNEKLTLIAAEREMYGFHQSTIGGHDDQQLIQRQKTSSLVDISMIFGREVEKESLLSKLLRESNQDGGSSQEGKRFLVIPIVGMGGMGKTTLAQLAYNDENVTAYFDKKVWVCVSDPFDEIKIAKAIIESLDKNETQRNSDELETLLLCIKTHVESKKFLLVLDDVWTEDKTKWESLKLSVIMQSCEEGSTVLVTTRKQGVAEMMRATSSMIHLDKLSDKDCLALFNSIAFLDREEDKANGFGVIGEEIVKKCNGLPLVTKTLGSLLWHKKTREEWRDVLNSQIWELEEVEEQVFRPLLLSYYDLTPALKRCVLYCALFPKDYMFDRDNLIELWMSQGYLNSKENKKMRRKSQNYFESLAMRSFFQDFDKDDLGNIIGCKMHDIVHDFVQFLSKKECMIIEVVESATKKMDLSGDKVRHLTLVSVPEGPLPTWCFGCKNMRSLTLLNSKITAISPGSILQMKCLRTLNLRGNKLNEVPKEIGELIHLRYMNLSRSGNFKELPDAVCDLYNLQTLDVSCCDQLEKLPKAMGKLINLKHLHVWGCEELRYLPKGIGSLKSLQVLDWFYLCEGDDEALKLGDLGIMDQLQGSLFIDGLGNKEDASEIEKAQLGNKEHLSHLGVVFQVGDEDGEQRKGDEEILNALQPHQNLEYLVIGNGHATIESLYRIKSLHNLRKLHLYNWRFWEVLPPLGKLPSLEILEIWAMKKVKKVGVEFLGIEEEEEEQVSGILFPKLKQLWFFALKNWEEWAFLSEITIMPRLSELLIESCPKLKALPDFLYKIPALRTLEIKGCPILEGEYEKGVAQHFSHPKPHNSKLLNRRKFSSGCKP</sequence>
<feature type="domain" description="NB-ARC" evidence="6">
    <location>
        <begin position="210"/>
        <end position="371"/>
    </location>
</feature>
<comment type="caution">
    <text evidence="10">The sequence shown here is derived from an EMBL/GenBank/DDBJ whole genome shotgun (WGS) entry which is preliminary data.</text>
</comment>
<evidence type="ECO:0000256" key="5">
    <source>
        <dbReference type="SAM" id="MobiDB-lite"/>
    </source>
</evidence>
<dbReference type="InterPro" id="IPR036388">
    <property type="entry name" value="WH-like_DNA-bd_sf"/>
</dbReference>
<dbReference type="Gene3D" id="3.40.50.300">
    <property type="entry name" value="P-loop containing nucleotide triphosphate hydrolases"/>
    <property type="match status" value="1"/>
</dbReference>
<feature type="compositionally biased region" description="Basic residues" evidence="5">
    <location>
        <begin position="945"/>
        <end position="960"/>
    </location>
</feature>
<evidence type="ECO:0000256" key="4">
    <source>
        <dbReference type="ARBA" id="ARBA00022840"/>
    </source>
</evidence>
<evidence type="ECO:0000259" key="9">
    <source>
        <dbReference type="Pfam" id="PF23598"/>
    </source>
</evidence>
<dbReference type="InterPro" id="IPR038005">
    <property type="entry name" value="RX-like_CC"/>
</dbReference>
<dbReference type="CDD" id="cd14798">
    <property type="entry name" value="RX-CC_like"/>
    <property type="match status" value="1"/>
</dbReference>
<dbReference type="STRING" id="74649.A0A2P6PEV7"/>
<reference evidence="10 11" key="1">
    <citation type="journal article" date="2018" name="Nat. Genet.">
        <title>The Rosa genome provides new insights in the design of modern roses.</title>
        <authorList>
            <person name="Bendahmane M."/>
        </authorList>
    </citation>
    <scope>NUCLEOTIDE SEQUENCE [LARGE SCALE GENOMIC DNA]</scope>
    <source>
        <strain evidence="11">cv. Old Blush</strain>
    </source>
</reference>
<keyword evidence="3" id="KW-0611">Plant defense</keyword>
<dbReference type="InterPro" id="IPR055414">
    <property type="entry name" value="LRR_R13L4/SHOC2-like"/>
</dbReference>
<dbReference type="InterPro" id="IPR032675">
    <property type="entry name" value="LRR_dom_sf"/>
</dbReference>
<dbReference type="InterPro" id="IPR002182">
    <property type="entry name" value="NB-ARC"/>
</dbReference>
<evidence type="ECO:0000259" key="8">
    <source>
        <dbReference type="Pfam" id="PF23559"/>
    </source>
</evidence>
<dbReference type="PANTHER" id="PTHR36766:SF40">
    <property type="entry name" value="DISEASE RESISTANCE PROTEIN RGA3"/>
    <property type="match status" value="1"/>
</dbReference>
<dbReference type="Pfam" id="PF23598">
    <property type="entry name" value="LRR_14"/>
    <property type="match status" value="1"/>
</dbReference>
<feature type="domain" description="Disease resistance protein winged helix" evidence="8">
    <location>
        <begin position="457"/>
        <end position="528"/>
    </location>
</feature>
<feature type="domain" description="Disease resistance N-terminal" evidence="7">
    <location>
        <begin position="6"/>
        <end position="96"/>
    </location>
</feature>
<dbReference type="Pfam" id="PF18052">
    <property type="entry name" value="Rx_N"/>
    <property type="match status" value="1"/>
</dbReference>
<dbReference type="Gene3D" id="1.20.5.4130">
    <property type="match status" value="1"/>
</dbReference>
<dbReference type="InterPro" id="IPR058922">
    <property type="entry name" value="WHD_DRP"/>
</dbReference>
<proteinExistence type="predicted"/>
<accession>A0A2P6PEV7</accession>
<dbReference type="Gene3D" id="1.10.10.10">
    <property type="entry name" value="Winged helix-like DNA-binding domain superfamily/Winged helix DNA-binding domain"/>
    <property type="match status" value="1"/>
</dbReference>
<evidence type="ECO:0000256" key="1">
    <source>
        <dbReference type="ARBA" id="ARBA00022737"/>
    </source>
</evidence>
<dbReference type="OMA" id="EREPEMT"/>
<feature type="domain" description="Disease resistance R13L4/SHOC-2-like LRR" evidence="9">
    <location>
        <begin position="579"/>
        <end position="903"/>
    </location>
</feature>
<dbReference type="EMBL" id="PDCK01000045">
    <property type="protein sequence ID" value="PRQ20454.1"/>
    <property type="molecule type" value="Genomic_DNA"/>
</dbReference>